<evidence type="ECO:0000256" key="2">
    <source>
        <dbReference type="ARBA" id="ARBA00022857"/>
    </source>
</evidence>
<dbReference type="SUPFAM" id="SSF51735">
    <property type="entry name" value="NAD(P)-binding Rossmann-fold domains"/>
    <property type="match status" value="1"/>
</dbReference>
<comment type="caution">
    <text evidence="4">The sequence shown here is derived from an EMBL/GenBank/DDBJ whole genome shotgun (WGS) entry which is preliminary data.</text>
</comment>
<dbReference type="GeneID" id="41979056"/>
<dbReference type="InParanoid" id="A0A507BGL3"/>
<dbReference type="RefSeq" id="XP_031000207.1">
    <property type="nucleotide sequence ID" value="XM_031134357.1"/>
</dbReference>
<sequence length="246" mass="25295">MSLQGKVALITGASKGIGKAVALRLASEGASVVVGYGTDKAAADAVVAEIGGPDRAVAVGADASRVADIERLVSAAVARFGRIDVLVPNAGRMAMRTVEDTTEGDFDSMFAVNVKGPYFLVQKALPHMPPGSKVVLVSTTVAAFSSVAPPYLLYAATKGAVEQMTRVLAKGLGAKGITVNAVAPGPTATELFYEGKSEQLVNAIKGANPFNKIGEPNDVAEVFAFLSRPESSWMTGQVVRVNGGMA</sequence>
<dbReference type="STRING" id="1093900.A0A507BGL3"/>
<reference evidence="4 5" key="1">
    <citation type="submission" date="2019-06" db="EMBL/GenBank/DDBJ databases">
        <title>Draft genome sequence of the filamentous fungus Phialemoniopsis curvata isolated from diesel fuel.</title>
        <authorList>
            <person name="Varaljay V.A."/>
            <person name="Lyon W.J."/>
            <person name="Crouch A.L."/>
            <person name="Drake C.E."/>
            <person name="Hollomon J.M."/>
            <person name="Nadeau L.J."/>
            <person name="Nunn H.S."/>
            <person name="Stevenson B.S."/>
            <person name="Bojanowski C.L."/>
            <person name="Crookes-Goodson W.J."/>
        </authorList>
    </citation>
    <scope>NUCLEOTIDE SEQUENCE [LARGE SCALE GENOMIC DNA]</scope>
    <source>
        <strain evidence="4 5">D216</strain>
    </source>
</reference>
<dbReference type="Proteomes" id="UP000319257">
    <property type="component" value="Unassembled WGS sequence"/>
</dbReference>
<keyword evidence="2" id="KW-0521">NADP</keyword>
<evidence type="ECO:0000313" key="4">
    <source>
        <dbReference type="EMBL" id="TPX18496.1"/>
    </source>
</evidence>
<dbReference type="EMBL" id="SKBQ01000111">
    <property type="protein sequence ID" value="TPX18496.1"/>
    <property type="molecule type" value="Genomic_DNA"/>
</dbReference>
<dbReference type="Pfam" id="PF13561">
    <property type="entry name" value="adh_short_C2"/>
    <property type="match status" value="1"/>
</dbReference>
<dbReference type="PANTHER" id="PTHR48107:SF7">
    <property type="entry name" value="RE15974P"/>
    <property type="match status" value="1"/>
</dbReference>
<dbReference type="OrthoDB" id="47007at2759"/>
<dbReference type="InterPro" id="IPR002347">
    <property type="entry name" value="SDR_fam"/>
</dbReference>
<dbReference type="AlphaFoldDB" id="A0A507BGL3"/>
<dbReference type="InterPro" id="IPR020904">
    <property type="entry name" value="Sc_DH/Rdtase_CS"/>
</dbReference>
<proteinExistence type="inferred from homology"/>
<dbReference type="InterPro" id="IPR036291">
    <property type="entry name" value="NAD(P)-bd_dom_sf"/>
</dbReference>
<evidence type="ECO:0000256" key="1">
    <source>
        <dbReference type="ARBA" id="ARBA00006484"/>
    </source>
</evidence>
<keyword evidence="3" id="KW-0560">Oxidoreductase</keyword>
<name>A0A507BGL3_9PEZI</name>
<evidence type="ECO:0000313" key="5">
    <source>
        <dbReference type="Proteomes" id="UP000319257"/>
    </source>
</evidence>
<evidence type="ECO:0000256" key="3">
    <source>
        <dbReference type="ARBA" id="ARBA00023002"/>
    </source>
</evidence>
<dbReference type="PANTHER" id="PTHR48107">
    <property type="entry name" value="NADPH-DEPENDENT ALDEHYDE REDUCTASE-LIKE PROTEIN, CHLOROPLASTIC-RELATED"/>
    <property type="match status" value="1"/>
</dbReference>
<dbReference type="FunFam" id="3.40.50.720:FF:000084">
    <property type="entry name" value="Short-chain dehydrogenase reductase"/>
    <property type="match status" value="1"/>
</dbReference>
<dbReference type="PROSITE" id="PS00061">
    <property type="entry name" value="ADH_SHORT"/>
    <property type="match status" value="1"/>
</dbReference>
<gene>
    <name evidence="4" type="ORF">E0L32_011609</name>
</gene>
<keyword evidence="5" id="KW-1185">Reference proteome</keyword>
<dbReference type="GO" id="GO:0016614">
    <property type="term" value="F:oxidoreductase activity, acting on CH-OH group of donors"/>
    <property type="evidence" value="ECO:0007669"/>
    <property type="project" value="UniProtKB-ARBA"/>
</dbReference>
<organism evidence="4 5">
    <name type="scientific">Thyridium curvatum</name>
    <dbReference type="NCBI Taxonomy" id="1093900"/>
    <lineage>
        <taxon>Eukaryota</taxon>
        <taxon>Fungi</taxon>
        <taxon>Dikarya</taxon>
        <taxon>Ascomycota</taxon>
        <taxon>Pezizomycotina</taxon>
        <taxon>Sordariomycetes</taxon>
        <taxon>Sordariomycetidae</taxon>
        <taxon>Thyridiales</taxon>
        <taxon>Thyridiaceae</taxon>
        <taxon>Thyridium</taxon>
    </lineage>
</organism>
<dbReference type="PRINTS" id="PR00081">
    <property type="entry name" value="GDHRDH"/>
</dbReference>
<protein>
    <submittedName>
        <fullName evidence="4">Uncharacterized protein</fullName>
    </submittedName>
</protein>
<dbReference type="Gene3D" id="3.40.50.720">
    <property type="entry name" value="NAD(P)-binding Rossmann-like Domain"/>
    <property type="match status" value="1"/>
</dbReference>
<dbReference type="PRINTS" id="PR00080">
    <property type="entry name" value="SDRFAMILY"/>
</dbReference>
<comment type="similarity">
    <text evidence="1">Belongs to the short-chain dehydrogenases/reductases (SDR) family.</text>
</comment>
<accession>A0A507BGL3</accession>